<comment type="domain">
    <text evidence="8">The N-terminal region contains the highly conserved SGGXDS motif, predicted to be a P-loop motif involved in ATP binding.</text>
</comment>
<protein>
    <recommendedName>
        <fullName evidence="8">tRNA(Ile)-lysidine synthase</fullName>
        <ecNumber evidence="8">6.3.4.19</ecNumber>
    </recommendedName>
    <alternativeName>
        <fullName evidence="8">tRNA(Ile)-2-lysyl-cytidine synthase</fullName>
    </alternativeName>
    <alternativeName>
        <fullName evidence="8">tRNA(Ile)-lysidine synthetase</fullName>
    </alternativeName>
</protein>
<evidence type="ECO:0000313" key="10">
    <source>
        <dbReference type="EMBL" id="RGB77084.1"/>
    </source>
</evidence>
<feature type="binding site" evidence="8">
    <location>
        <begin position="26"/>
        <end position="31"/>
    </location>
    <ligand>
        <name>ATP</name>
        <dbReference type="ChEBI" id="CHEBI:30616"/>
    </ligand>
</feature>
<evidence type="ECO:0000256" key="7">
    <source>
        <dbReference type="ARBA" id="ARBA00048539"/>
    </source>
</evidence>
<accession>A0A3E2TKR1</accession>
<dbReference type="CDD" id="cd01992">
    <property type="entry name" value="TilS_N"/>
    <property type="match status" value="1"/>
</dbReference>
<dbReference type="Gene3D" id="3.50.40.10">
    <property type="entry name" value="Phenylalanyl-trna Synthetase, Chain B, domain 3"/>
    <property type="match status" value="1"/>
</dbReference>
<dbReference type="HAMAP" id="MF_01161">
    <property type="entry name" value="tRNA_Ile_lys_synt"/>
    <property type="match status" value="1"/>
</dbReference>
<dbReference type="GO" id="GO:0005737">
    <property type="term" value="C:cytoplasm"/>
    <property type="evidence" value="ECO:0007669"/>
    <property type="project" value="UniProtKB-SubCell"/>
</dbReference>
<evidence type="ECO:0000256" key="6">
    <source>
        <dbReference type="ARBA" id="ARBA00022840"/>
    </source>
</evidence>
<keyword evidence="2 8" id="KW-0963">Cytoplasm</keyword>
<dbReference type="SMART" id="SM00977">
    <property type="entry name" value="TilS_C"/>
    <property type="match status" value="1"/>
</dbReference>
<comment type="subcellular location">
    <subcellularLocation>
        <location evidence="1 8">Cytoplasm</location>
    </subcellularLocation>
</comment>
<dbReference type="RefSeq" id="WP_117520715.1">
    <property type="nucleotide sequence ID" value="NZ_JAGGLS010000010.1"/>
</dbReference>
<evidence type="ECO:0000259" key="9">
    <source>
        <dbReference type="SMART" id="SM00977"/>
    </source>
</evidence>
<reference evidence="10 11" key="1">
    <citation type="submission" date="2018-08" db="EMBL/GenBank/DDBJ databases">
        <title>A genome reference for cultivated species of the human gut microbiota.</title>
        <authorList>
            <person name="Zou Y."/>
            <person name="Xue W."/>
            <person name="Luo G."/>
        </authorList>
    </citation>
    <scope>NUCLEOTIDE SEQUENCE [LARGE SCALE GENOMIC DNA]</scope>
    <source>
        <strain evidence="10 11">OF01-3</strain>
    </source>
</reference>
<evidence type="ECO:0000313" key="11">
    <source>
        <dbReference type="Proteomes" id="UP000261011"/>
    </source>
</evidence>
<keyword evidence="5 8" id="KW-0547">Nucleotide-binding</keyword>
<dbReference type="Proteomes" id="UP000261011">
    <property type="component" value="Unassembled WGS sequence"/>
</dbReference>
<dbReference type="NCBIfam" id="TIGR02432">
    <property type="entry name" value="lysidine_TilS_N"/>
    <property type="match status" value="1"/>
</dbReference>
<evidence type="ECO:0000256" key="4">
    <source>
        <dbReference type="ARBA" id="ARBA00022694"/>
    </source>
</evidence>
<dbReference type="InterPro" id="IPR012796">
    <property type="entry name" value="Lysidine-tRNA-synth_C"/>
</dbReference>
<gene>
    <name evidence="8 10" type="primary">tilS</name>
    <name evidence="10" type="ORF">DXA39_02325</name>
</gene>
<feature type="domain" description="Lysidine-tRNA(Ile) synthetase C-terminal" evidence="9">
    <location>
        <begin position="374"/>
        <end position="446"/>
    </location>
</feature>
<comment type="caution">
    <text evidence="10">The sequence shown here is derived from an EMBL/GenBank/DDBJ whole genome shotgun (WGS) entry which is preliminary data.</text>
</comment>
<dbReference type="GO" id="GO:0032267">
    <property type="term" value="F:tRNA(Ile)-lysidine synthase activity"/>
    <property type="evidence" value="ECO:0007669"/>
    <property type="project" value="UniProtKB-EC"/>
</dbReference>
<keyword evidence="3 8" id="KW-0436">Ligase</keyword>
<dbReference type="InterPro" id="IPR014729">
    <property type="entry name" value="Rossmann-like_a/b/a_fold"/>
</dbReference>
<dbReference type="EMBL" id="QVEU01000002">
    <property type="protein sequence ID" value="RGB77084.1"/>
    <property type="molecule type" value="Genomic_DNA"/>
</dbReference>
<dbReference type="Gene3D" id="3.40.50.620">
    <property type="entry name" value="HUPs"/>
    <property type="match status" value="1"/>
</dbReference>
<keyword evidence="4 8" id="KW-0819">tRNA processing</keyword>
<dbReference type="SUPFAM" id="SSF52402">
    <property type="entry name" value="Adenine nucleotide alpha hydrolases-like"/>
    <property type="match status" value="1"/>
</dbReference>
<dbReference type="SUPFAM" id="SSF56037">
    <property type="entry name" value="PheT/TilS domain"/>
    <property type="match status" value="1"/>
</dbReference>
<dbReference type="SUPFAM" id="SSF82829">
    <property type="entry name" value="MesJ substrate recognition domain-like"/>
    <property type="match status" value="1"/>
</dbReference>
<dbReference type="InterPro" id="IPR020825">
    <property type="entry name" value="Phe-tRNA_synthase-like_B3/B4"/>
</dbReference>
<proteinExistence type="inferred from homology"/>
<dbReference type="AlphaFoldDB" id="A0A3E2TKR1"/>
<comment type="similarity">
    <text evidence="8">Belongs to the tRNA(Ile)-lysidine synthase family.</text>
</comment>
<dbReference type="EC" id="6.3.4.19" evidence="8"/>
<evidence type="ECO:0000256" key="3">
    <source>
        <dbReference type="ARBA" id="ARBA00022598"/>
    </source>
</evidence>
<comment type="catalytic activity">
    <reaction evidence="7 8">
        <text>cytidine(34) in tRNA(Ile2) + L-lysine + ATP = lysidine(34) in tRNA(Ile2) + AMP + diphosphate + H(+)</text>
        <dbReference type="Rhea" id="RHEA:43744"/>
        <dbReference type="Rhea" id="RHEA-COMP:10625"/>
        <dbReference type="Rhea" id="RHEA-COMP:10670"/>
        <dbReference type="ChEBI" id="CHEBI:15378"/>
        <dbReference type="ChEBI" id="CHEBI:30616"/>
        <dbReference type="ChEBI" id="CHEBI:32551"/>
        <dbReference type="ChEBI" id="CHEBI:33019"/>
        <dbReference type="ChEBI" id="CHEBI:82748"/>
        <dbReference type="ChEBI" id="CHEBI:83665"/>
        <dbReference type="ChEBI" id="CHEBI:456215"/>
        <dbReference type="EC" id="6.3.4.19"/>
    </reaction>
</comment>
<dbReference type="InterPro" id="IPR012795">
    <property type="entry name" value="tRNA_Ile_lys_synt_N"/>
</dbReference>
<dbReference type="InterPro" id="IPR011063">
    <property type="entry name" value="TilS/TtcA_N"/>
</dbReference>
<dbReference type="InterPro" id="IPR012094">
    <property type="entry name" value="tRNA_Ile_lys_synt"/>
</dbReference>
<dbReference type="PANTHER" id="PTHR43033">
    <property type="entry name" value="TRNA(ILE)-LYSIDINE SYNTHASE-RELATED"/>
    <property type="match status" value="1"/>
</dbReference>
<keyword evidence="11" id="KW-1185">Reference proteome</keyword>
<dbReference type="NCBIfam" id="TIGR02433">
    <property type="entry name" value="lysidine_TilS_C"/>
    <property type="match status" value="1"/>
</dbReference>
<sequence>MIKKFKEIIENYNLIEKNDTIIIGSSGGPDSQFLTYMLNEIKAEYNLNLILAHLNHLHRKEASKDENLVKATAKELDIEFQVKIASMDEYARKNKISAEDAGRRLRYAFFNEIARKYPGAKIAIAHNKNDQAETMIMRMIRGTGIDGLCAMNYKSSNIIRPILSMEKRDIINYLDQNNISYAYDKTNGENDYTRNYIRNEIIPKMENINPQVVDNLYNLSELLKNDLDIIESRVDNACDNVIKSVGKYNISFDKNGFEALEDSLKSRVLRRAILKLKGDLKDISKENIEQFISITSLGNGKKSVKDSLIFIKNYKTYDLYIDQSNNLNKTIELLSPDKKTYFNGLIFNVTLVDKVTKTDKYTAYFDYDKVDFPLTIRYRKNGDKFKPYGMNNNKKLKDFFIDEKVDRNLRDKIPLIISNDEIIWIVGHRVSNDFKLDKTTNNILKIEVENDK</sequence>
<dbReference type="GO" id="GO:0005524">
    <property type="term" value="F:ATP binding"/>
    <property type="evidence" value="ECO:0007669"/>
    <property type="project" value="UniProtKB-UniRule"/>
</dbReference>
<dbReference type="Pfam" id="PF01171">
    <property type="entry name" value="ATP_bind_3"/>
    <property type="match status" value="1"/>
</dbReference>
<name>A0A3E2TKR1_9FIRM</name>
<evidence type="ECO:0000256" key="1">
    <source>
        <dbReference type="ARBA" id="ARBA00004496"/>
    </source>
</evidence>
<comment type="function">
    <text evidence="8">Ligates lysine onto the cytidine present at position 34 of the AUA codon-specific tRNA(Ile) that contains the anticodon CAU, in an ATP-dependent manner. Cytidine is converted to lysidine, thus changing the amino acid specificity of the tRNA from methionine to isoleucine.</text>
</comment>
<evidence type="ECO:0000256" key="8">
    <source>
        <dbReference type="HAMAP-Rule" id="MF_01161"/>
    </source>
</evidence>
<evidence type="ECO:0000256" key="5">
    <source>
        <dbReference type="ARBA" id="ARBA00022741"/>
    </source>
</evidence>
<organism evidence="10 11">
    <name type="scientific">Anaerococcus nagyae</name>
    <dbReference type="NCBI Taxonomy" id="1755241"/>
    <lineage>
        <taxon>Bacteria</taxon>
        <taxon>Bacillati</taxon>
        <taxon>Bacillota</taxon>
        <taxon>Tissierellia</taxon>
        <taxon>Tissierellales</taxon>
        <taxon>Peptoniphilaceae</taxon>
        <taxon>Anaerococcus</taxon>
    </lineage>
</organism>
<keyword evidence="6 8" id="KW-0067">ATP-binding</keyword>
<dbReference type="Pfam" id="PF11734">
    <property type="entry name" value="TilS_C"/>
    <property type="match status" value="1"/>
</dbReference>
<dbReference type="PANTHER" id="PTHR43033:SF1">
    <property type="entry name" value="TRNA(ILE)-LYSIDINE SYNTHASE-RELATED"/>
    <property type="match status" value="1"/>
</dbReference>
<evidence type="ECO:0000256" key="2">
    <source>
        <dbReference type="ARBA" id="ARBA00022490"/>
    </source>
</evidence>
<dbReference type="GO" id="GO:0006400">
    <property type="term" value="P:tRNA modification"/>
    <property type="evidence" value="ECO:0007669"/>
    <property type="project" value="UniProtKB-UniRule"/>
</dbReference>
<dbReference type="OrthoDB" id="9807403at2"/>